<evidence type="ECO:0000313" key="12">
    <source>
        <dbReference type="Proteomes" id="UP000617041"/>
    </source>
</evidence>
<dbReference type="RefSeq" id="WP_200789073.1">
    <property type="nucleotide sequence ID" value="NZ_JAEDAO010000001.1"/>
</dbReference>
<dbReference type="Pfam" id="PF03924">
    <property type="entry name" value="CHASE"/>
    <property type="match status" value="1"/>
</dbReference>
<dbReference type="GO" id="GO:0000155">
    <property type="term" value="F:phosphorelay sensor kinase activity"/>
    <property type="evidence" value="ECO:0007669"/>
    <property type="project" value="InterPro"/>
</dbReference>
<reference evidence="11" key="1">
    <citation type="submission" date="2020-12" db="EMBL/GenBank/DDBJ databases">
        <title>Ramlibacter sp. nov., isolated from a freshwater alga, Cryptomonas.</title>
        <authorList>
            <person name="Kim H.M."/>
            <person name="Jeon C.O."/>
        </authorList>
    </citation>
    <scope>NUCLEOTIDE SEQUENCE</scope>
    <source>
        <strain evidence="11">CrO1</strain>
    </source>
</reference>
<dbReference type="InterPro" id="IPR036890">
    <property type="entry name" value="HATPase_C_sf"/>
</dbReference>
<dbReference type="InterPro" id="IPR006189">
    <property type="entry name" value="CHASE_dom"/>
</dbReference>
<sequence length="553" mass="60425">MKPLLAAWRGRPRRDTGQGRAIFVLASALLLTAIAALLSWRVAEARHEAAVVAAVEADLARLDRRMTSSVALLRATRSFVLAEGDAITPRAFGLFVGGLRIRSDFPGIQGLAWSPRVGQGDTYRIELIEPMDERNRAALGYDMHSDPVRAAAMDRSRDSGRFSVTGSVVLKQEIDAHKSPGFLVYTPLYERGGVPQTLEERRRLLRGFVYAPFRAVDFFEGVFEPGVVRLHAVHTQSDGEPPQVLHGSEEALARPVATRRIDFGGQAWLLLYAPGTGRDWTDWVTPAGVLLAGLLVSVLLYQLTRTQVHARRRAELRSSQLGRQVQFSQLLVGIVSHDLRNPLNVIQLNAALLERAGLRDEFARCVQRIQSSTAMSLRLIRDLLDFTQARLGSGLPVVRTPGDIVEIVQQAADAARLAHPARRIEVDAHGDGAGTWDADRMAQVVGNLLNNALVYGDPDSPIHVSVHAEHSRVRIAVHNAGDPIPPALREALFEPLQQGESTAGRSGRNIGLGLYIVRQIARAHGGEVQCRSTRDEGTTFTVDLPRAEGAASV</sequence>
<dbReference type="Pfam" id="PF02518">
    <property type="entry name" value="HATPase_c"/>
    <property type="match status" value="1"/>
</dbReference>
<dbReference type="EC" id="2.7.13.3" evidence="3"/>
<dbReference type="InterPro" id="IPR003661">
    <property type="entry name" value="HisK_dim/P_dom"/>
</dbReference>
<evidence type="ECO:0000256" key="6">
    <source>
        <dbReference type="ARBA" id="ARBA00022989"/>
    </source>
</evidence>
<feature type="domain" description="CHASE" evidence="10">
    <location>
        <begin position="125"/>
        <end position="222"/>
    </location>
</feature>
<dbReference type="InterPro" id="IPR003594">
    <property type="entry name" value="HATPase_dom"/>
</dbReference>
<comment type="subcellular location">
    <subcellularLocation>
        <location evidence="2">Membrane</location>
    </subcellularLocation>
</comment>
<dbReference type="CDD" id="cd00075">
    <property type="entry name" value="HATPase"/>
    <property type="match status" value="1"/>
</dbReference>
<dbReference type="InterPro" id="IPR036097">
    <property type="entry name" value="HisK_dim/P_sf"/>
</dbReference>
<evidence type="ECO:0000256" key="5">
    <source>
        <dbReference type="ARBA" id="ARBA00022692"/>
    </source>
</evidence>
<dbReference type="AlphaFoldDB" id="A0A934USU2"/>
<comment type="caution">
    <text evidence="11">The sequence shown here is derived from an EMBL/GenBank/DDBJ whole genome shotgun (WGS) entry which is preliminary data.</text>
</comment>
<comment type="catalytic activity">
    <reaction evidence="1">
        <text>ATP + protein L-histidine = ADP + protein N-phospho-L-histidine.</text>
        <dbReference type="EC" id="2.7.13.3"/>
    </reaction>
</comment>
<evidence type="ECO:0000256" key="1">
    <source>
        <dbReference type="ARBA" id="ARBA00000085"/>
    </source>
</evidence>
<dbReference type="PROSITE" id="PS50839">
    <property type="entry name" value="CHASE"/>
    <property type="match status" value="1"/>
</dbReference>
<dbReference type="EMBL" id="JAEDAO010000001">
    <property type="protein sequence ID" value="MBK0394088.1"/>
    <property type="molecule type" value="Genomic_DNA"/>
</dbReference>
<dbReference type="GO" id="GO:0016020">
    <property type="term" value="C:membrane"/>
    <property type="evidence" value="ECO:0007669"/>
    <property type="project" value="UniProtKB-SubCell"/>
</dbReference>
<keyword evidence="12" id="KW-1185">Reference proteome</keyword>
<gene>
    <name evidence="11" type="ORF">I8E28_15915</name>
</gene>
<dbReference type="Pfam" id="PF00512">
    <property type="entry name" value="HisKA"/>
    <property type="match status" value="1"/>
</dbReference>
<dbReference type="PANTHER" id="PTHR43547:SF2">
    <property type="entry name" value="HYBRID SIGNAL TRANSDUCTION HISTIDINE KINASE C"/>
    <property type="match status" value="1"/>
</dbReference>
<proteinExistence type="predicted"/>
<evidence type="ECO:0000256" key="7">
    <source>
        <dbReference type="ARBA" id="ARBA00023136"/>
    </source>
</evidence>
<evidence type="ECO:0000259" key="9">
    <source>
        <dbReference type="PROSITE" id="PS50109"/>
    </source>
</evidence>
<feature type="domain" description="Histidine kinase" evidence="9">
    <location>
        <begin position="334"/>
        <end position="548"/>
    </location>
</feature>
<dbReference type="Gene3D" id="3.30.565.10">
    <property type="entry name" value="Histidine kinase-like ATPase, C-terminal domain"/>
    <property type="match status" value="1"/>
</dbReference>
<evidence type="ECO:0000256" key="2">
    <source>
        <dbReference type="ARBA" id="ARBA00004370"/>
    </source>
</evidence>
<keyword evidence="4" id="KW-0597">Phosphoprotein</keyword>
<dbReference type="InterPro" id="IPR004358">
    <property type="entry name" value="Sig_transdc_His_kin-like_C"/>
</dbReference>
<dbReference type="SMART" id="SM00387">
    <property type="entry name" value="HATPase_c"/>
    <property type="match status" value="1"/>
</dbReference>
<evidence type="ECO:0000256" key="4">
    <source>
        <dbReference type="ARBA" id="ARBA00022553"/>
    </source>
</evidence>
<dbReference type="PROSITE" id="PS50109">
    <property type="entry name" value="HIS_KIN"/>
    <property type="match status" value="1"/>
</dbReference>
<dbReference type="CDD" id="cd00082">
    <property type="entry name" value="HisKA"/>
    <property type="match status" value="1"/>
</dbReference>
<keyword evidence="7 8" id="KW-0472">Membrane</keyword>
<keyword evidence="5 8" id="KW-0812">Transmembrane</keyword>
<dbReference type="Gene3D" id="3.30.450.350">
    <property type="entry name" value="CHASE domain"/>
    <property type="match status" value="1"/>
</dbReference>
<evidence type="ECO:0000259" key="10">
    <source>
        <dbReference type="PROSITE" id="PS50839"/>
    </source>
</evidence>
<keyword evidence="6 8" id="KW-1133">Transmembrane helix</keyword>
<name>A0A934USU2_9BURK</name>
<evidence type="ECO:0000313" key="11">
    <source>
        <dbReference type="EMBL" id="MBK0394088.1"/>
    </source>
</evidence>
<dbReference type="SUPFAM" id="SSF47384">
    <property type="entry name" value="Homodimeric domain of signal transducing histidine kinase"/>
    <property type="match status" value="1"/>
</dbReference>
<protein>
    <recommendedName>
        <fullName evidence="3">histidine kinase</fullName>
        <ecNumber evidence="3">2.7.13.3</ecNumber>
    </recommendedName>
</protein>
<evidence type="ECO:0000256" key="3">
    <source>
        <dbReference type="ARBA" id="ARBA00012438"/>
    </source>
</evidence>
<dbReference type="InterPro" id="IPR042240">
    <property type="entry name" value="CHASE_sf"/>
</dbReference>
<dbReference type="PANTHER" id="PTHR43547">
    <property type="entry name" value="TWO-COMPONENT HISTIDINE KINASE"/>
    <property type="match status" value="1"/>
</dbReference>
<dbReference type="SMART" id="SM01079">
    <property type="entry name" value="CHASE"/>
    <property type="match status" value="1"/>
</dbReference>
<dbReference type="SUPFAM" id="SSF55874">
    <property type="entry name" value="ATPase domain of HSP90 chaperone/DNA topoisomerase II/histidine kinase"/>
    <property type="match status" value="1"/>
</dbReference>
<dbReference type="InterPro" id="IPR005467">
    <property type="entry name" value="His_kinase_dom"/>
</dbReference>
<evidence type="ECO:0000256" key="8">
    <source>
        <dbReference type="SAM" id="Phobius"/>
    </source>
</evidence>
<accession>A0A934USU2</accession>
<organism evidence="11 12">
    <name type="scientific">Ramlibacter algicola</name>
    <dbReference type="NCBI Taxonomy" id="2795217"/>
    <lineage>
        <taxon>Bacteria</taxon>
        <taxon>Pseudomonadati</taxon>
        <taxon>Pseudomonadota</taxon>
        <taxon>Betaproteobacteria</taxon>
        <taxon>Burkholderiales</taxon>
        <taxon>Comamonadaceae</taxon>
        <taxon>Ramlibacter</taxon>
    </lineage>
</organism>
<dbReference type="Gene3D" id="1.10.287.130">
    <property type="match status" value="1"/>
</dbReference>
<feature type="transmembrane region" description="Helical" evidence="8">
    <location>
        <begin position="21"/>
        <end position="40"/>
    </location>
</feature>
<dbReference type="Proteomes" id="UP000617041">
    <property type="component" value="Unassembled WGS sequence"/>
</dbReference>
<dbReference type="PRINTS" id="PR00344">
    <property type="entry name" value="BCTRLSENSOR"/>
</dbReference>
<dbReference type="SMART" id="SM00388">
    <property type="entry name" value="HisKA"/>
    <property type="match status" value="1"/>
</dbReference>